<reference evidence="2" key="3">
    <citation type="submission" date="2021-05" db="UniProtKB">
        <authorList>
            <consortium name="EnsemblPlants"/>
        </authorList>
    </citation>
    <scope>IDENTIFICATION</scope>
    <source>
        <strain evidence="2">cv. B73</strain>
    </source>
</reference>
<evidence type="ECO:0000256" key="1">
    <source>
        <dbReference type="SAM" id="MobiDB-lite"/>
    </source>
</evidence>
<accession>A0A804UI88</accession>
<evidence type="ECO:0000313" key="2">
    <source>
        <dbReference type="EnsemblPlants" id="Zm00001eb371860_P001"/>
    </source>
</evidence>
<dbReference type="Proteomes" id="UP000007305">
    <property type="component" value="Chromosome 9"/>
</dbReference>
<name>A0A804UI88_MAIZE</name>
<dbReference type="EnsemblPlants" id="Zm00001eb371860_T001">
    <property type="protein sequence ID" value="Zm00001eb371860_P001"/>
    <property type="gene ID" value="Zm00001eb371860"/>
</dbReference>
<keyword evidence="3" id="KW-1185">Reference proteome</keyword>
<dbReference type="AlphaFoldDB" id="A0A804UI88"/>
<feature type="region of interest" description="Disordered" evidence="1">
    <location>
        <begin position="150"/>
        <end position="171"/>
    </location>
</feature>
<dbReference type="Gramene" id="Zm00001eb371860_T001">
    <property type="protein sequence ID" value="Zm00001eb371860_P001"/>
    <property type="gene ID" value="Zm00001eb371860"/>
</dbReference>
<protein>
    <submittedName>
        <fullName evidence="2">Uncharacterized protein</fullName>
    </submittedName>
</protein>
<proteinExistence type="predicted"/>
<reference evidence="3" key="1">
    <citation type="journal article" date="2009" name="Science">
        <title>The B73 maize genome: complexity, diversity, and dynamics.</title>
        <authorList>
            <person name="Schnable P.S."/>
            <person name="Ware D."/>
            <person name="Fulton R.S."/>
            <person name="Stein J.C."/>
            <person name="Wei F."/>
            <person name="Pasternak S."/>
            <person name="Liang C."/>
            <person name="Zhang J."/>
            <person name="Fulton L."/>
            <person name="Graves T.A."/>
            <person name="Minx P."/>
            <person name="Reily A.D."/>
            <person name="Courtney L."/>
            <person name="Kruchowski S.S."/>
            <person name="Tomlinson C."/>
            <person name="Strong C."/>
            <person name="Delehaunty K."/>
            <person name="Fronick C."/>
            <person name="Courtney B."/>
            <person name="Rock S.M."/>
            <person name="Belter E."/>
            <person name="Du F."/>
            <person name="Kim K."/>
            <person name="Abbott R.M."/>
            <person name="Cotton M."/>
            <person name="Levy A."/>
            <person name="Marchetto P."/>
            <person name="Ochoa K."/>
            <person name="Jackson S.M."/>
            <person name="Gillam B."/>
            <person name="Chen W."/>
            <person name="Yan L."/>
            <person name="Higginbotham J."/>
            <person name="Cardenas M."/>
            <person name="Waligorski J."/>
            <person name="Applebaum E."/>
            <person name="Phelps L."/>
            <person name="Falcone J."/>
            <person name="Kanchi K."/>
            <person name="Thane T."/>
            <person name="Scimone A."/>
            <person name="Thane N."/>
            <person name="Henke J."/>
            <person name="Wang T."/>
            <person name="Ruppert J."/>
            <person name="Shah N."/>
            <person name="Rotter K."/>
            <person name="Hodges J."/>
            <person name="Ingenthron E."/>
            <person name="Cordes M."/>
            <person name="Kohlberg S."/>
            <person name="Sgro J."/>
            <person name="Delgado B."/>
            <person name="Mead K."/>
            <person name="Chinwalla A."/>
            <person name="Leonard S."/>
            <person name="Crouse K."/>
            <person name="Collura K."/>
            <person name="Kudrna D."/>
            <person name="Currie J."/>
            <person name="He R."/>
            <person name="Angelova A."/>
            <person name="Rajasekar S."/>
            <person name="Mueller T."/>
            <person name="Lomeli R."/>
            <person name="Scara G."/>
            <person name="Ko A."/>
            <person name="Delaney K."/>
            <person name="Wissotski M."/>
            <person name="Lopez G."/>
            <person name="Campos D."/>
            <person name="Braidotti M."/>
            <person name="Ashley E."/>
            <person name="Golser W."/>
            <person name="Kim H."/>
            <person name="Lee S."/>
            <person name="Lin J."/>
            <person name="Dujmic Z."/>
            <person name="Kim W."/>
            <person name="Talag J."/>
            <person name="Zuccolo A."/>
            <person name="Fan C."/>
            <person name="Sebastian A."/>
            <person name="Kramer M."/>
            <person name="Spiegel L."/>
            <person name="Nascimento L."/>
            <person name="Zutavern T."/>
            <person name="Miller B."/>
            <person name="Ambroise C."/>
            <person name="Muller S."/>
            <person name="Spooner W."/>
            <person name="Narechania A."/>
            <person name="Ren L."/>
            <person name="Wei S."/>
            <person name="Kumari S."/>
            <person name="Faga B."/>
            <person name="Levy M.J."/>
            <person name="McMahan L."/>
            <person name="Van Buren P."/>
            <person name="Vaughn M.W."/>
            <person name="Ying K."/>
            <person name="Yeh C.-T."/>
            <person name="Emrich S.J."/>
            <person name="Jia Y."/>
            <person name="Kalyanaraman A."/>
            <person name="Hsia A.-P."/>
            <person name="Barbazuk W.B."/>
            <person name="Baucom R.S."/>
            <person name="Brutnell T.P."/>
            <person name="Carpita N.C."/>
            <person name="Chaparro C."/>
            <person name="Chia J.-M."/>
            <person name="Deragon J.-M."/>
            <person name="Estill J.C."/>
            <person name="Fu Y."/>
            <person name="Jeddeloh J.A."/>
            <person name="Han Y."/>
            <person name="Lee H."/>
            <person name="Li P."/>
            <person name="Lisch D.R."/>
            <person name="Liu S."/>
            <person name="Liu Z."/>
            <person name="Nagel D.H."/>
            <person name="McCann M.C."/>
            <person name="SanMiguel P."/>
            <person name="Myers A.M."/>
            <person name="Nettleton D."/>
            <person name="Nguyen J."/>
            <person name="Penning B.W."/>
            <person name="Ponnala L."/>
            <person name="Schneider K.L."/>
            <person name="Schwartz D.C."/>
            <person name="Sharma A."/>
            <person name="Soderlund C."/>
            <person name="Springer N.M."/>
            <person name="Sun Q."/>
            <person name="Wang H."/>
            <person name="Waterman M."/>
            <person name="Westerman R."/>
            <person name="Wolfgruber T.K."/>
            <person name="Yang L."/>
            <person name="Yu Y."/>
            <person name="Zhang L."/>
            <person name="Zhou S."/>
            <person name="Zhu Q."/>
            <person name="Bennetzen J.L."/>
            <person name="Dawe R.K."/>
            <person name="Jiang J."/>
            <person name="Jiang N."/>
            <person name="Presting G.G."/>
            <person name="Wessler S.R."/>
            <person name="Aluru S."/>
            <person name="Martienssen R.A."/>
            <person name="Clifton S.W."/>
            <person name="McCombie W.R."/>
            <person name="Wing R.A."/>
            <person name="Wilson R.K."/>
        </authorList>
    </citation>
    <scope>NUCLEOTIDE SEQUENCE [LARGE SCALE GENOMIC DNA]</scope>
    <source>
        <strain evidence="3">cv. B73</strain>
    </source>
</reference>
<organism evidence="2 3">
    <name type="scientific">Zea mays</name>
    <name type="common">Maize</name>
    <dbReference type="NCBI Taxonomy" id="4577"/>
    <lineage>
        <taxon>Eukaryota</taxon>
        <taxon>Viridiplantae</taxon>
        <taxon>Streptophyta</taxon>
        <taxon>Embryophyta</taxon>
        <taxon>Tracheophyta</taxon>
        <taxon>Spermatophyta</taxon>
        <taxon>Magnoliopsida</taxon>
        <taxon>Liliopsida</taxon>
        <taxon>Poales</taxon>
        <taxon>Poaceae</taxon>
        <taxon>PACMAD clade</taxon>
        <taxon>Panicoideae</taxon>
        <taxon>Andropogonodae</taxon>
        <taxon>Andropogoneae</taxon>
        <taxon>Tripsacinae</taxon>
        <taxon>Zea</taxon>
    </lineage>
</organism>
<dbReference type="InParanoid" id="A0A804UI88"/>
<evidence type="ECO:0000313" key="3">
    <source>
        <dbReference type="Proteomes" id="UP000007305"/>
    </source>
</evidence>
<sequence>MNKLRLLQFLCCLAPQKEQRCEATLSSRVAPVCRCQQIMQRPNGAELQYYQKLNRLLLELEQRSGGVSEESYQTEVIAATVAGVAAEGLSPKEAKIQAENAAHLSVALAENAIVILMLVEDHLRSQAQHFCTSLTGDSITSSTSMTSLAASRSNSLNTAGKDPMAAGVPRRASLSSDAGGLPLDVCNTWRLNVIAFYQL</sequence>
<reference evidence="2" key="2">
    <citation type="submission" date="2019-07" db="EMBL/GenBank/DDBJ databases">
        <authorList>
            <person name="Seetharam A."/>
            <person name="Woodhouse M."/>
            <person name="Cannon E."/>
        </authorList>
    </citation>
    <scope>NUCLEOTIDE SEQUENCE [LARGE SCALE GENOMIC DNA]</scope>
    <source>
        <strain evidence="2">cv. B73</strain>
    </source>
</reference>